<dbReference type="AlphaFoldDB" id="A0AAE0NPS9"/>
<evidence type="ECO:0000313" key="3">
    <source>
        <dbReference type="Proteomes" id="UP001285441"/>
    </source>
</evidence>
<feature type="compositionally biased region" description="Low complexity" evidence="1">
    <location>
        <begin position="130"/>
        <end position="144"/>
    </location>
</feature>
<comment type="caution">
    <text evidence="2">The sequence shown here is derived from an EMBL/GenBank/DDBJ whole genome shotgun (WGS) entry which is preliminary data.</text>
</comment>
<dbReference type="EMBL" id="JAULSW010000004">
    <property type="protein sequence ID" value="KAK3385400.1"/>
    <property type="molecule type" value="Genomic_DNA"/>
</dbReference>
<reference evidence="2" key="1">
    <citation type="journal article" date="2023" name="Mol. Phylogenet. Evol.">
        <title>Genome-scale phylogeny and comparative genomics of the fungal order Sordariales.</title>
        <authorList>
            <person name="Hensen N."/>
            <person name="Bonometti L."/>
            <person name="Westerberg I."/>
            <person name="Brannstrom I.O."/>
            <person name="Guillou S."/>
            <person name="Cros-Aarteil S."/>
            <person name="Calhoun S."/>
            <person name="Haridas S."/>
            <person name="Kuo A."/>
            <person name="Mondo S."/>
            <person name="Pangilinan J."/>
            <person name="Riley R."/>
            <person name="LaButti K."/>
            <person name="Andreopoulos B."/>
            <person name="Lipzen A."/>
            <person name="Chen C."/>
            <person name="Yan M."/>
            <person name="Daum C."/>
            <person name="Ng V."/>
            <person name="Clum A."/>
            <person name="Steindorff A."/>
            <person name="Ohm R.A."/>
            <person name="Martin F."/>
            <person name="Silar P."/>
            <person name="Natvig D.O."/>
            <person name="Lalanne C."/>
            <person name="Gautier V."/>
            <person name="Ament-Velasquez S.L."/>
            <person name="Kruys A."/>
            <person name="Hutchinson M.I."/>
            <person name="Powell A.J."/>
            <person name="Barry K."/>
            <person name="Miller A.N."/>
            <person name="Grigoriev I.V."/>
            <person name="Debuchy R."/>
            <person name="Gladieux P."/>
            <person name="Hiltunen Thoren M."/>
            <person name="Johannesson H."/>
        </authorList>
    </citation>
    <scope>NUCLEOTIDE SEQUENCE</scope>
    <source>
        <strain evidence="2">CBS 232.78</strain>
    </source>
</reference>
<accession>A0AAE0NPS9</accession>
<organism evidence="2 3">
    <name type="scientific">Podospora didyma</name>
    <dbReference type="NCBI Taxonomy" id="330526"/>
    <lineage>
        <taxon>Eukaryota</taxon>
        <taxon>Fungi</taxon>
        <taxon>Dikarya</taxon>
        <taxon>Ascomycota</taxon>
        <taxon>Pezizomycotina</taxon>
        <taxon>Sordariomycetes</taxon>
        <taxon>Sordariomycetidae</taxon>
        <taxon>Sordariales</taxon>
        <taxon>Podosporaceae</taxon>
        <taxon>Podospora</taxon>
    </lineage>
</organism>
<keyword evidence="3" id="KW-1185">Reference proteome</keyword>
<proteinExistence type="predicted"/>
<reference evidence="2" key="2">
    <citation type="submission" date="2023-06" db="EMBL/GenBank/DDBJ databases">
        <authorList>
            <consortium name="Lawrence Berkeley National Laboratory"/>
            <person name="Haridas S."/>
            <person name="Hensen N."/>
            <person name="Bonometti L."/>
            <person name="Westerberg I."/>
            <person name="Brannstrom I.O."/>
            <person name="Guillou S."/>
            <person name="Cros-Aarteil S."/>
            <person name="Calhoun S."/>
            <person name="Kuo A."/>
            <person name="Mondo S."/>
            <person name="Pangilinan J."/>
            <person name="Riley R."/>
            <person name="LaButti K."/>
            <person name="Andreopoulos B."/>
            <person name="Lipzen A."/>
            <person name="Chen C."/>
            <person name="Yanf M."/>
            <person name="Daum C."/>
            <person name="Ng V."/>
            <person name="Clum A."/>
            <person name="Steindorff A."/>
            <person name="Ohm R."/>
            <person name="Martin F."/>
            <person name="Silar P."/>
            <person name="Natvig D."/>
            <person name="Lalanne C."/>
            <person name="Gautier V."/>
            <person name="Ament-velasquez S.L."/>
            <person name="Kruys A."/>
            <person name="Hutchinson M.I."/>
            <person name="Powell A.J."/>
            <person name="Barry K."/>
            <person name="Miller A.N."/>
            <person name="Grigoriev I.V."/>
            <person name="Debuchy R."/>
            <person name="Gladieux P."/>
            <person name="Thoren M.H."/>
            <person name="Johannesson H."/>
        </authorList>
    </citation>
    <scope>NUCLEOTIDE SEQUENCE</scope>
    <source>
        <strain evidence="2">CBS 232.78</strain>
    </source>
</reference>
<feature type="compositionally biased region" description="Acidic residues" evidence="1">
    <location>
        <begin position="21"/>
        <end position="34"/>
    </location>
</feature>
<name>A0AAE0NPS9_9PEZI</name>
<feature type="region of interest" description="Disordered" evidence="1">
    <location>
        <begin position="1"/>
        <end position="145"/>
    </location>
</feature>
<dbReference type="Proteomes" id="UP001285441">
    <property type="component" value="Unassembled WGS sequence"/>
</dbReference>
<gene>
    <name evidence="2" type="ORF">B0H63DRAFT_182370</name>
</gene>
<sequence>MPPKKPAKPAGAPSPIGEYSVEFEEDEEEDDESAYEQVAASSKRKAATTTTTGRPRGRPPKVAKVAPTASGRPRSRPRKTPAVEEEEAVKAVPSSTGRLRGRPPKSAPVAVASEPPRSRGRPPKNPKPAPAAATKPSKAAPVPKTYFVRMKCRDTGTGEIHSTAEKGTIKFKKGSGKASFASFVGEVDMPGIGSRVGFTAHKVSDAPGVGGDSWDEYSAQASEQARVGRWR</sequence>
<evidence type="ECO:0000313" key="2">
    <source>
        <dbReference type="EMBL" id="KAK3385400.1"/>
    </source>
</evidence>
<dbReference type="GO" id="GO:0003677">
    <property type="term" value="F:DNA binding"/>
    <property type="evidence" value="ECO:0007669"/>
    <property type="project" value="InterPro"/>
</dbReference>
<dbReference type="InterPro" id="IPR017956">
    <property type="entry name" value="AT_hook_DNA-bd_motif"/>
</dbReference>
<feature type="region of interest" description="Disordered" evidence="1">
    <location>
        <begin position="204"/>
        <end position="231"/>
    </location>
</feature>
<protein>
    <submittedName>
        <fullName evidence="2">Uncharacterized protein</fullName>
    </submittedName>
</protein>
<dbReference type="SMART" id="SM00384">
    <property type="entry name" value="AT_hook"/>
    <property type="match status" value="4"/>
</dbReference>
<dbReference type="PRINTS" id="PR00929">
    <property type="entry name" value="ATHOOK"/>
</dbReference>
<evidence type="ECO:0000256" key="1">
    <source>
        <dbReference type="SAM" id="MobiDB-lite"/>
    </source>
</evidence>